<organism evidence="2 3">
    <name type="scientific">Didymodactylos carnosus</name>
    <dbReference type="NCBI Taxonomy" id="1234261"/>
    <lineage>
        <taxon>Eukaryota</taxon>
        <taxon>Metazoa</taxon>
        <taxon>Spiralia</taxon>
        <taxon>Gnathifera</taxon>
        <taxon>Rotifera</taxon>
        <taxon>Eurotatoria</taxon>
        <taxon>Bdelloidea</taxon>
        <taxon>Philodinida</taxon>
        <taxon>Philodinidae</taxon>
        <taxon>Didymodactylos</taxon>
    </lineage>
</organism>
<reference evidence="2" key="1">
    <citation type="submission" date="2021-02" db="EMBL/GenBank/DDBJ databases">
        <authorList>
            <person name="Nowell W R."/>
        </authorList>
    </citation>
    <scope>NUCLEOTIDE SEQUENCE</scope>
</reference>
<gene>
    <name evidence="2" type="ORF">SRO942_LOCUS38832</name>
</gene>
<feature type="compositionally biased region" description="Basic residues" evidence="1">
    <location>
        <begin position="1"/>
        <end position="10"/>
    </location>
</feature>
<comment type="caution">
    <text evidence="2">The sequence shown here is derived from an EMBL/GenBank/DDBJ whole genome shotgun (WGS) entry which is preliminary data.</text>
</comment>
<feature type="region of interest" description="Disordered" evidence="1">
    <location>
        <begin position="167"/>
        <end position="190"/>
    </location>
</feature>
<sequence>CVRQSTRLKKPLLTPTTTDQNGGDNDEAQEPKRSSSKLPIKDNQATFSDSDGGWEDVKDYPVPSELLLANGSHLLSAKHKNGIEIELNEDEIANGKRRKKKQQQDIDDDIEDVTPKRERSLSAKLTSNVNNDKRRCGRRSCVKNTTYSEEGGQDSYIQTVASLASTDVPSKRLTESEKNDEEANDFGKQTPINTKYKLAVKKTLSTSSTTDTSHLHSADQTDIEDCYVTVDLNTNKINLSEQQEVDFPIIYAFSFHLI</sequence>
<dbReference type="AlphaFoldDB" id="A0A8S2VF86"/>
<feature type="region of interest" description="Disordered" evidence="1">
    <location>
        <begin position="1"/>
        <end position="59"/>
    </location>
</feature>
<evidence type="ECO:0000313" key="2">
    <source>
        <dbReference type="EMBL" id="CAF4390043.1"/>
    </source>
</evidence>
<evidence type="ECO:0000313" key="3">
    <source>
        <dbReference type="Proteomes" id="UP000681722"/>
    </source>
</evidence>
<protein>
    <submittedName>
        <fullName evidence="2">Uncharacterized protein</fullName>
    </submittedName>
</protein>
<evidence type="ECO:0000256" key="1">
    <source>
        <dbReference type="SAM" id="MobiDB-lite"/>
    </source>
</evidence>
<dbReference type="EMBL" id="CAJOBC010090345">
    <property type="protein sequence ID" value="CAF4390043.1"/>
    <property type="molecule type" value="Genomic_DNA"/>
</dbReference>
<feature type="non-terminal residue" evidence="2">
    <location>
        <position position="1"/>
    </location>
</feature>
<proteinExistence type="predicted"/>
<dbReference type="Proteomes" id="UP000681722">
    <property type="component" value="Unassembled WGS sequence"/>
</dbReference>
<name>A0A8S2VF86_9BILA</name>
<accession>A0A8S2VF86</accession>